<name>A0A6I2R7V9_FLAPL</name>
<comment type="caution">
    <text evidence="3">The sequence shown here is derived from an EMBL/GenBank/DDBJ whole genome shotgun (WGS) entry which is preliminary data.</text>
</comment>
<dbReference type="Proteomes" id="UP001211006">
    <property type="component" value="Unassembled WGS sequence"/>
</dbReference>
<dbReference type="PROSITE" id="PS51257">
    <property type="entry name" value="PROKAR_LIPOPROTEIN"/>
    <property type="match status" value="1"/>
</dbReference>
<accession>A0A6I2R7V9</accession>
<dbReference type="Proteomes" id="UP001211173">
    <property type="component" value="Unassembled WGS sequence"/>
</dbReference>
<evidence type="ECO:0000313" key="2">
    <source>
        <dbReference type="EMBL" id="MDB7933677.1"/>
    </source>
</evidence>
<reference evidence="1" key="2">
    <citation type="submission" date="2023-01" db="EMBL/GenBank/DDBJ databases">
        <title>Human gut microbiome strain richness.</title>
        <authorList>
            <person name="Chen-Liaw A."/>
        </authorList>
    </citation>
    <scope>NUCLEOTIDE SEQUENCE</scope>
    <source>
        <strain evidence="2">1001287st1_F4_1001285I_161205</strain>
        <strain evidence="1">2225st1_A6_2225SCRN_200828</strain>
    </source>
</reference>
<dbReference type="AlphaFoldDB" id="A0A6I2R7V9"/>
<dbReference type="RefSeq" id="WP_021633008.1">
    <property type="nucleotide sequence ID" value="NZ_BAABXT010000001.1"/>
</dbReference>
<dbReference type="EMBL" id="JAQLWV010000015">
    <property type="protein sequence ID" value="MDB7933677.1"/>
    <property type="molecule type" value="Genomic_DNA"/>
</dbReference>
<evidence type="ECO:0000313" key="3">
    <source>
        <dbReference type="EMBL" id="MSB22305.1"/>
    </source>
</evidence>
<dbReference type="EMBL" id="JAQLWO010000006">
    <property type="protein sequence ID" value="MDB7905826.1"/>
    <property type="molecule type" value="Genomic_DNA"/>
</dbReference>
<evidence type="ECO:0000313" key="4">
    <source>
        <dbReference type="Proteomes" id="UP000434475"/>
    </source>
</evidence>
<gene>
    <name evidence="3" type="ORF">GKE97_22830</name>
    <name evidence="1" type="ORF">PND83_07570</name>
    <name evidence="2" type="ORF">PNE06_11405</name>
</gene>
<reference evidence="3 4" key="1">
    <citation type="journal article" date="2019" name="Nat. Med.">
        <title>A library of human gut bacterial isolates paired with longitudinal multiomics data enables mechanistic microbiome research.</title>
        <authorList>
            <person name="Poyet M."/>
            <person name="Groussin M."/>
            <person name="Gibbons S.M."/>
            <person name="Avila-Pacheco J."/>
            <person name="Jiang X."/>
            <person name="Kearney S.M."/>
            <person name="Perrotta A.R."/>
            <person name="Berdy B."/>
            <person name="Zhao S."/>
            <person name="Lieberman T.D."/>
            <person name="Swanson P.K."/>
            <person name="Smith M."/>
            <person name="Roesemann S."/>
            <person name="Alexander J.E."/>
            <person name="Rich S.A."/>
            <person name="Livny J."/>
            <person name="Vlamakis H."/>
            <person name="Clish C."/>
            <person name="Bullock K."/>
            <person name="Deik A."/>
            <person name="Scott J."/>
            <person name="Pierce K.A."/>
            <person name="Xavier R.J."/>
            <person name="Alm E.J."/>
        </authorList>
    </citation>
    <scope>NUCLEOTIDE SEQUENCE [LARGE SCALE GENOMIC DNA]</scope>
    <source>
        <strain evidence="3 4">BIOML-A2</strain>
    </source>
</reference>
<evidence type="ECO:0000313" key="1">
    <source>
        <dbReference type="EMBL" id="MDB7905826.1"/>
    </source>
</evidence>
<dbReference type="Proteomes" id="UP000434475">
    <property type="component" value="Unassembled WGS sequence"/>
</dbReference>
<proteinExistence type="predicted"/>
<dbReference type="EMBL" id="WKPR01000037">
    <property type="protein sequence ID" value="MSB22305.1"/>
    <property type="molecule type" value="Genomic_DNA"/>
</dbReference>
<organism evidence="3 4">
    <name type="scientific">Flavonifractor plautii</name>
    <name type="common">Fusobacterium plautii</name>
    <dbReference type="NCBI Taxonomy" id="292800"/>
    <lineage>
        <taxon>Bacteria</taxon>
        <taxon>Bacillati</taxon>
        <taxon>Bacillota</taxon>
        <taxon>Clostridia</taxon>
        <taxon>Eubacteriales</taxon>
        <taxon>Oscillospiraceae</taxon>
        <taxon>Flavonifractor</taxon>
    </lineage>
</organism>
<sequence length="145" mass="16253">MSTIKWKIIPILLITAYLLLGCIGCSSYSSEEKDATDLTGDTLKPSNIGEISFDISEIGNMPLMTEFYICPANGTIEIKYAEGAWSNLKVDLYDIEYEESIQTGEIESVGDKLVFSNLSGEKQYYFKIDGTRDSKGKKLVFYIEE</sequence>
<protein>
    <submittedName>
        <fullName evidence="3">Uncharacterized protein</fullName>
    </submittedName>
</protein>